<dbReference type="Pfam" id="PF00582">
    <property type="entry name" value="Usp"/>
    <property type="match status" value="2"/>
</dbReference>
<feature type="domain" description="UspA" evidence="2">
    <location>
        <begin position="1"/>
        <end position="138"/>
    </location>
</feature>
<dbReference type="RefSeq" id="WP_248648894.1">
    <property type="nucleotide sequence ID" value="NZ_CP096659.1"/>
</dbReference>
<dbReference type="InterPro" id="IPR006015">
    <property type="entry name" value="Universal_stress_UspA"/>
</dbReference>
<accession>A0A8U0HP65</accession>
<name>A0A8U0HP65_9EURY</name>
<organism evidence="3 4">
    <name type="scientific">Halorussus limi</name>
    <dbReference type="NCBI Taxonomy" id="2938695"/>
    <lineage>
        <taxon>Archaea</taxon>
        <taxon>Methanobacteriati</taxon>
        <taxon>Methanobacteriota</taxon>
        <taxon>Stenosarchaea group</taxon>
        <taxon>Halobacteria</taxon>
        <taxon>Halobacteriales</taxon>
        <taxon>Haladaptataceae</taxon>
        <taxon>Halorussus</taxon>
    </lineage>
</organism>
<evidence type="ECO:0000313" key="4">
    <source>
        <dbReference type="Proteomes" id="UP000830729"/>
    </source>
</evidence>
<dbReference type="KEGG" id="halx:M0R89_09760"/>
<dbReference type="AlphaFoldDB" id="A0A8U0HP65"/>
<dbReference type="PANTHER" id="PTHR46268:SF6">
    <property type="entry name" value="UNIVERSAL STRESS PROTEIN UP12"/>
    <property type="match status" value="1"/>
</dbReference>
<dbReference type="CDD" id="cd00293">
    <property type="entry name" value="USP-like"/>
    <property type="match status" value="2"/>
</dbReference>
<feature type="domain" description="UspA" evidence="2">
    <location>
        <begin position="149"/>
        <end position="286"/>
    </location>
</feature>
<evidence type="ECO:0000259" key="2">
    <source>
        <dbReference type="Pfam" id="PF00582"/>
    </source>
</evidence>
<evidence type="ECO:0000313" key="3">
    <source>
        <dbReference type="EMBL" id="UPV72835.1"/>
    </source>
</evidence>
<dbReference type="InterPro" id="IPR006016">
    <property type="entry name" value="UspA"/>
</dbReference>
<gene>
    <name evidence="3" type="ORF">M0R89_09760</name>
</gene>
<dbReference type="EMBL" id="CP096659">
    <property type="protein sequence ID" value="UPV72835.1"/>
    <property type="molecule type" value="Genomic_DNA"/>
</dbReference>
<dbReference type="GeneID" id="72185485"/>
<sequence length="287" mass="30121">MFEDILVPVDGSDGADAAVGHAADVAERFEATVHVLFVASTNRDSVTVVGSDVVDALEREGGDIVDAAAEDLRERGVACESEVVQGDPATAIADYADSREMDLVAMATHGRTGLSRYLLGSVTEKVVRLSDVPVVTIRTHEEARTSFPYENVLAATDGSEAANAAADRAASLAAALDATLHAVSVVDDASLGFDVRSAAATDELRATAEDAIADVAATADEAGVERVREELLRGRVHRAILDYADDEDVDLIVAGTRGRGGTDRILLGSVTERLVRTSPVPVLTVRR</sequence>
<dbReference type="Gene3D" id="3.40.50.620">
    <property type="entry name" value="HUPs"/>
    <property type="match status" value="2"/>
</dbReference>
<proteinExistence type="inferred from homology"/>
<dbReference type="Proteomes" id="UP000830729">
    <property type="component" value="Chromosome"/>
</dbReference>
<dbReference type="SUPFAM" id="SSF52402">
    <property type="entry name" value="Adenine nucleotide alpha hydrolases-like"/>
    <property type="match status" value="2"/>
</dbReference>
<dbReference type="PRINTS" id="PR01438">
    <property type="entry name" value="UNVRSLSTRESS"/>
</dbReference>
<dbReference type="PANTHER" id="PTHR46268">
    <property type="entry name" value="STRESS RESPONSE PROTEIN NHAX"/>
    <property type="match status" value="1"/>
</dbReference>
<protein>
    <submittedName>
        <fullName evidence="3">Universal stress protein</fullName>
    </submittedName>
</protein>
<keyword evidence="4" id="KW-1185">Reference proteome</keyword>
<reference evidence="3 4" key="1">
    <citation type="submission" date="2022-04" db="EMBL/GenBank/DDBJ databases">
        <title>Diverse halophilic archaea isolated from saline environments.</title>
        <authorList>
            <person name="Cui H.-L."/>
        </authorList>
    </citation>
    <scope>NUCLEOTIDE SEQUENCE [LARGE SCALE GENOMIC DNA]</scope>
    <source>
        <strain evidence="3 4">XZYJT49</strain>
    </source>
</reference>
<comment type="similarity">
    <text evidence="1">Belongs to the universal stress protein A family.</text>
</comment>
<evidence type="ECO:0000256" key="1">
    <source>
        <dbReference type="ARBA" id="ARBA00008791"/>
    </source>
</evidence>
<dbReference type="InterPro" id="IPR014729">
    <property type="entry name" value="Rossmann-like_a/b/a_fold"/>
</dbReference>